<dbReference type="Proteomes" id="UP001465976">
    <property type="component" value="Unassembled WGS sequence"/>
</dbReference>
<sequence length="187" mass="21824">MNSVSHHLDLFYYRKGHPQPLDEYAKDIYDAWTTIFPNPLDLSHVKECAGDDKEKAAGILKKALLADSSMARSRYRWKIENRQDVEGFWQPKHVRAGLITFAYLIKRTVKWDDFSRWSSQEYIDAVMGLKDVIDGMKRAEKNVYSYHNLEKPSIPYIDAVEIHNAAKFTTKQALQTFMQKKIVVHIM</sequence>
<comment type="caution">
    <text evidence="1">The sequence shown here is derived from an EMBL/GenBank/DDBJ whole genome shotgun (WGS) entry which is preliminary data.</text>
</comment>
<protein>
    <submittedName>
        <fullName evidence="1">Uncharacterized protein</fullName>
    </submittedName>
</protein>
<dbReference type="EMBL" id="JBAHYK010001689">
    <property type="protein sequence ID" value="KAL0567054.1"/>
    <property type="molecule type" value="Genomic_DNA"/>
</dbReference>
<keyword evidence="2" id="KW-1185">Reference proteome</keyword>
<evidence type="ECO:0000313" key="1">
    <source>
        <dbReference type="EMBL" id="KAL0567054.1"/>
    </source>
</evidence>
<organism evidence="1 2">
    <name type="scientific">Marasmius crinis-equi</name>
    <dbReference type="NCBI Taxonomy" id="585013"/>
    <lineage>
        <taxon>Eukaryota</taxon>
        <taxon>Fungi</taxon>
        <taxon>Dikarya</taxon>
        <taxon>Basidiomycota</taxon>
        <taxon>Agaricomycotina</taxon>
        <taxon>Agaricomycetes</taxon>
        <taxon>Agaricomycetidae</taxon>
        <taxon>Agaricales</taxon>
        <taxon>Marasmiineae</taxon>
        <taxon>Marasmiaceae</taxon>
        <taxon>Marasmius</taxon>
    </lineage>
</organism>
<gene>
    <name evidence="1" type="ORF">V5O48_014941</name>
</gene>
<proteinExistence type="predicted"/>
<evidence type="ECO:0000313" key="2">
    <source>
        <dbReference type="Proteomes" id="UP001465976"/>
    </source>
</evidence>
<name>A0ABR3EVW8_9AGAR</name>
<reference evidence="1 2" key="1">
    <citation type="submission" date="2024-02" db="EMBL/GenBank/DDBJ databases">
        <title>A draft genome for the cacao thread blight pathogen Marasmius crinis-equi.</title>
        <authorList>
            <person name="Cohen S.P."/>
            <person name="Baruah I.K."/>
            <person name="Amoako-Attah I."/>
            <person name="Bukari Y."/>
            <person name="Meinhardt L.W."/>
            <person name="Bailey B.A."/>
        </authorList>
    </citation>
    <scope>NUCLEOTIDE SEQUENCE [LARGE SCALE GENOMIC DNA]</scope>
    <source>
        <strain evidence="1 2">GH-76</strain>
    </source>
</reference>
<accession>A0ABR3EVW8</accession>